<keyword evidence="6" id="KW-1185">Reference proteome</keyword>
<dbReference type="PROSITE" id="PS00028">
    <property type="entry name" value="ZINC_FINGER_C2H2_1"/>
    <property type="match status" value="4"/>
</dbReference>
<keyword evidence="1" id="KW-0862">Zinc</keyword>
<feature type="domain" description="SWIM-type" evidence="4">
    <location>
        <begin position="337"/>
        <end position="385"/>
    </location>
</feature>
<dbReference type="SMART" id="SM00355">
    <property type="entry name" value="ZnF_C2H2"/>
    <property type="match status" value="4"/>
</dbReference>
<dbReference type="GO" id="GO:0008270">
    <property type="term" value="F:zinc ion binding"/>
    <property type="evidence" value="ECO:0007669"/>
    <property type="project" value="UniProtKB-KW"/>
</dbReference>
<evidence type="ECO:0008006" key="7">
    <source>
        <dbReference type="Google" id="ProtNLM"/>
    </source>
</evidence>
<keyword evidence="1" id="KW-0863">Zinc-finger</keyword>
<proteinExistence type="predicted"/>
<dbReference type="GeneID" id="136807416"/>
<dbReference type="EnsemblMetazoa" id="CLYHEMT000453.2">
    <property type="protein sequence ID" value="CLYHEMP000453.2"/>
    <property type="gene ID" value="CLYHEMG000453"/>
</dbReference>
<keyword evidence="1" id="KW-0479">Metal-binding</keyword>
<reference evidence="5" key="1">
    <citation type="submission" date="2021-01" db="UniProtKB">
        <authorList>
            <consortium name="EnsemblMetazoa"/>
        </authorList>
    </citation>
    <scope>IDENTIFICATION</scope>
</reference>
<dbReference type="InterPro" id="IPR007527">
    <property type="entry name" value="Znf_SWIM"/>
</dbReference>
<dbReference type="OrthoDB" id="6382929at2759"/>
<organism evidence="5 6">
    <name type="scientific">Clytia hemisphaerica</name>
    <dbReference type="NCBI Taxonomy" id="252671"/>
    <lineage>
        <taxon>Eukaryota</taxon>
        <taxon>Metazoa</taxon>
        <taxon>Cnidaria</taxon>
        <taxon>Hydrozoa</taxon>
        <taxon>Hydroidolina</taxon>
        <taxon>Leptothecata</taxon>
        <taxon>Obeliida</taxon>
        <taxon>Clytiidae</taxon>
        <taxon>Clytia</taxon>
    </lineage>
</organism>
<dbReference type="PANTHER" id="PTHR33936:SF25">
    <property type="entry name" value="C2H2-TYPE DOMAIN-CONTAINING PROTEIN"/>
    <property type="match status" value="1"/>
</dbReference>
<feature type="domain" description="C2H2-type" evidence="3">
    <location>
        <begin position="60"/>
        <end position="84"/>
    </location>
</feature>
<feature type="compositionally biased region" description="Basic residues" evidence="2">
    <location>
        <begin position="8"/>
        <end position="22"/>
    </location>
</feature>
<name>A0A7M5WQ41_9CNID</name>
<evidence type="ECO:0000256" key="2">
    <source>
        <dbReference type="SAM" id="MobiDB-lite"/>
    </source>
</evidence>
<dbReference type="AlphaFoldDB" id="A0A7M5WQ41"/>
<evidence type="ECO:0000259" key="3">
    <source>
        <dbReference type="PROSITE" id="PS50157"/>
    </source>
</evidence>
<dbReference type="PROSITE" id="PS50966">
    <property type="entry name" value="ZF_SWIM"/>
    <property type="match status" value="1"/>
</dbReference>
<dbReference type="Proteomes" id="UP000594262">
    <property type="component" value="Unplaced"/>
</dbReference>
<dbReference type="RefSeq" id="XP_066920104.1">
    <property type="nucleotide sequence ID" value="XM_067064003.1"/>
</dbReference>
<protein>
    <recommendedName>
        <fullName evidence="7">C2H2-type domain-containing protein</fullName>
    </recommendedName>
</protein>
<dbReference type="InterPro" id="IPR052797">
    <property type="entry name" value="RegFact_GeneExpr_CellDeath"/>
</dbReference>
<dbReference type="InterPro" id="IPR013087">
    <property type="entry name" value="Znf_C2H2_type"/>
</dbReference>
<evidence type="ECO:0000256" key="1">
    <source>
        <dbReference type="PROSITE-ProRule" id="PRU00042"/>
    </source>
</evidence>
<feature type="region of interest" description="Disordered" evidence="2">
    <location>
        <begin position="1"/>
        <end position="50"/>
    </location>
</feature>
<sequence length="486" mass="56942">MPRDRSRSPRRKEKAGVKKKRSKVDVSSDLGENEESDQSVNTGEGEEVELQVEKGSDGKFHCPMCSNVYRKRKILKTHLMKVHSINAKFTNFFRICTYPGCNLSFWKKQEFCDHLRDAHNEDIDEIDVFTEEIHASSNQYINGMPVEVDIEKGADDRFHCPMCTCSYTKRTRLRLHLNKFHGLLLSDNHFSQACNFPGCKEKFFKKNLMIEHQKNAHNIEFDERNFQFQSLEEFYNWKEHEESSNYFYFKKSDNKDKNSFLYFVCHYSSRRDLRKDQPVCPALIKVAKNGSNFDVYYIANHNHMVSLGDMSHQRVKFAKIDYDRWLVQSMNLHDTIYSVKKMKDKCSCEEEKIGEDGLCSHIYICDCPSELSICRHVGKIIVKRSKKQKIVNEEIARQEILQVSQHMITSEEREEASTVQNQEELLMKQQFVALLDHMKSYTDCPAFTKDKVEAMIHKLNTLKQEMDGELSIAYPCPVFWPSSTVE</sequence>
<dbReference type="PROSITE" id="PS50157">
    <property type="entry name" value="ZINC_FINGER_C2H2_2"/>
    <property type="match status" value="1"/>
</dbReference>
<accession>A0A7M5WQ41</accession>
<evidence type="ECO:0000313" key="5">
    <source>
        <dbReference type="EnsemblMetazoa" id="CLYHEMP000453.2"/>
    </source>
</evidence>
<evidence type="ECO:0000313" key="6">
    <source>
        <dbReference type="Proteomes" id="UP000594262"/>
    </source>
</evidence>
<dbReference type="PANTHER" id="PTHR33936">
    <property type="entry name" value="PROTEIN CBG17840"/>
    <property type="match status" value="1"/>
</dbReference>
<dbReference type="Gene3D" id="3.30.160.60">
    <property type="entry name" value="Classic Zinc Finger"/>
    <property type="match status" value="1"/>
</dbReference>
<evidence type="ECO:0000259" key="4">
    <source>
        <dbReference type="PROSITE" id="PS50966"/>
    </source>
</evidence>